<dbReference type="InterPro" id="IPR050463">
    <property type="entry name" value="Gfo/Idh/MocA_oxidrdct_glycsds"/>
</dbReference>
<dbReference type="SUPFAM" id="SSF51735">
    <property type="entry name" value="NAD(P)-binding Rossmann-fold domains"/>
    <property type="match status" value="1"/>
</dbReference>
<evidence type="ECO:0000313" key="5">
    <source>
        <dbReference type="Proteomes" id="UP000782312"/>
    </source>
</evidence>
<feature type="domain" description="GFO/IDH/MocA-like oxidoreductase" evidence="3">
    <location>
        <begin position="135"/>
        <end position="263"/>
    </location>
</feature>
<protein>
    <submittedName>
        <fullName evidence="4">Gfo/Idh/MocA family oxidoreductase</fullName>
    </submittedName>
</protein>
<name>A0A932MNC4_UNCTE</name>
<reference evidence="4" key="1">
    <citation type="submission" date="2020-07" db="EMBL/GenBank/DDBJ databases">
        <title>Huge and variable diversity of episymbiotic CPR bacteria and DPANN archaea in groundwater ecosystems.</title>
        <authorList>
            <person name="He C.Y."/>
            <person name="Keren R."/>
            <person name="Whittaker M."/>
            <person name="Farag I.F."/>
            <person name="Doudna J."/>
            <person name="Cate J.H.D."/>
            <person name="Banfield J.F."/>
        </authorList>
    </citation>
    <scope>NUCLEOTIDE SEQUENCE</scope>
    <source>
        <strain evidence="4">NC_groundwater_763_Ag_S-0.2um_68_21</strain>
    </source>
</reference>
<evidence type="ECO:0000256" key="1">
    <source>
        <dbReference type="ARBA" id="ARBA00023002"/>
    </source>
</evidence>
<evidence type="ECO:0000313" key="4">
    <source>
        <dbReference type="EMBL" id="MBI3127437.1"/>
    </source>
</evidence>
<dbReference type="Gene3D" id="3.30.360.10">
    <property type="entry name" value="Dihydrodipicolinate Reductase, domain 2"/>
    <property type="match status" value="1"/>
</dbReference>
<dbReference type="PANTHER" id="PTHR43818">
    <property type="entry name" value="BCDNA.GH03377"/>
    <property type="match status" value="1"/>
</dbReference>
<dbReference type="Gene3D" id="3.40.50.720">
    <property type="entry name" value="NAD(P)-binding Rossmann-like Domain"/>
    <property type="match status" value="1"/>
</dbReference>
<accession>A0A932MNC4</accession>
<evidence type="ECO:0000259" key="3">
    <source>
        <dbReference type="Pfam" id="PF22725"/>
    </source>
</evidence>
<comment type="caution">
    <text evidence="4">The sequence shown here is derived from an EMBL/GenBank/DDBJ whole genome shotgun (WGS) entry which is preliminary data.</text>
</comment>
<dbReference type="Pfam" id="PF22725">
    <property type="entry name" value="GFO_IDH_MocA_C3"/>
    <property type="match status" value="1"/>
</dbReference>
<gene>
    <name evidence="4" type="ORF">HYZ11_07520</name>
</gene>
<dbReference type="EMBL" id="JACPUR010000017">
    <property type="protein sequence ID" value="MBI3127437.1"/>
    <property type="molecule type" value="Genomic_DNA"/>
</dbReference>
<dbReference type="InterPro" id="IPR055170">
    <property type="entry name" value="GFO_IDH_MocA-like_dom"/>
</dbReference>
<dbReference type="PANTHER" id="PTHR43818:SF11">
    <property type="entry name" value="BCDNA.GH03377"/>
    <property type="match status" value="1"/>
</dbReference>
<feature type="domain" description="Gfo/Idh/MocA-like oxidoreductase N-terminal" evidence="2">
    <location>
        <begin position="9"/>
        <end position="127"/>
    </location>
</feature>
<proteinExistence type="predicted"/>
<dbReference type="SUPFAM" id="SSF55347">
    <property type="entry name" value="Glyceraldehyde-3-phosphate dehydrogenase-like, C-terminal domain"/>
    <property type="match status" value="1"/>
</dbReference>
<sequence>MALGKERIGIGVIGSGRIGSLRAHLAGGSPRVGFLAVSDIDPARARAVAQQAEAAFHTADNRAVIEHPEVDAVIVSTPEGDHAEAVCLALELGKAVLVEKPIALTLAEADRILAAQAKGGADLFVGYTQRLRRRFLSVKEHIAAGRLGEVLAGRLTIHTPRSVARQVYARAPRANPFTDEITYMADMALWFFEPRRPVRACAVAGSEVFPDHPDKMGDYGWGIVTFEGGAAASIGGTWILPEKWPAAVASISLDLFGSEGAIRIDDSHKDVMMVGNERFPSPYAPDASAEVAFLGSAMPGDWALGDFVGPMREETRLFLERVATGREVPLCGARMARDVLEVTLAMEKSAREGGSVVELPLEEGD</sequence>
<evidence type="ECO:0000259" key="2">
    <source>
        <dbReference type="Pfam" id="PF01408"/>
    </source>
</evidence>
<dbReference type="InterPro" id="IPR036291">
    <property type="entry name" value="NAD(P)-bd_dom_sf"/>
</dbReference>
<dbReference type="InterPro" id="IPR000683">
    <property type="entry name" value="Gfo/Idh/MocA-like_OxRdtase_N"/>
</dbReference>
<dbReference type="Pfam" id="PF01408">
    <property type="entry name" value="GFO_IDH_MocA"/>
    <property type="match status" value="1"/>
</dbReference>
<dbReference type="GO" id="GO:0000166">
    <property type="term" value="F:nucleotide binding"/>
    <property type="evidence" value="ECO:0007669"/>
    <property type="project" value="InterPro"/>
</dbReference>
<dbReference type="Proteomes" id="UP000782312">
    <property type="component" value="Unassembled WGS sequence"/>
</dbReference>
<dbReference type="AlphaFoldDB" id="A0A932MNC4"/>
<dbReference type="GO" id="GO:0016491">
    <property type="term" value="F:oxidoreductase activity"/>
    <property type="evidence" value="ECO:0007669"/>
    <property type="project" value="UniProtKB-KW"/>
</dbReference>
<keyword evidence="1" id="KW-0560">Oxidoreductase</keyword>
<organism evidence="4 5">
    <name type="scientific">Tectimicrobiota bacterium</name>
    <dbReference type="NCBI Taxonomy" id="2528274"/>
    <lineage>
        <taxon>Bacteria</taxon>
        <taxon>Pseudomonadati</taxon>
        <taxon>Nitrospinota/Tectimicrobiota group</taxon>
        <taxon>Candidatus Tectimicrobiota</taxon>
    </lineage>
</organism>